<evidence type="ECO:0000256" key="2">
    <source>
        <dbReference type="ARBA" id="ARBA00009794"/>
    </source>
</evidence>
<dbReference type="GO" id="GO:0043023">
    <property type="term" value="F:ribosomal large subunit binding"/>
    <property type="evidence" value="ECO:0007669"/>
    <property type="project" value="InterPro"/>
</dbReference>
<sequence>MEYMVELDTVNDEKAKILCCECGTAIEPNPANMCVPCLRTQVDITEGIPKQAVLHFCKGCERYLQPPAEWVSCSLESRELLSLCLKKLKGLNRVKLVDAGFVWTEPHSKRIKVKLTVHGEVIGGATLQQVFVVEFTVNHQMCEDCHRTEAQDYWRALVQIRQKAENKKTFYYLEQLILKHKAHDRTLGIKPIHEGLDFFYNTEAYARKMVDFLASVLPIKYQHSKKLISHDIHSNLYNYKFTYSVEIVPVSKDSVVCLPPKLTHQLGGISPLCLVYRVTNTVHVIDPGSAQIAEISSTVFWRHPFDSICNPKQLTEYIVMDLEPIKQKDRKIFPGQGAVSTKHVLSDIWVVKASELGVTDNTIHSRTHLGHILKPGDSVLGYALADSNVNDPNFDKLDPSQVPDVILVKKFYGDKAARRRQRIWKLKHLAEEDTNLSTGNNDYQEFLDDLEEDPALRQNVNIFRDHSKPTMPVDADDMDDPHAPHITLEEMLDDMNIDDEEMEEVYEYALITLLSYG</sequence>
<dbReference type="InterPro" id="IPR048899">
    <property type="entry name" value="NMD_SH3"/>
</dbReference>
<proteinExistence type="inferred from homology"/>
<reference evidence="12" key="1">
    <citation type="submission" date="2020-11" db="EMBL/GenBank/DDBJ databases">
        <authorList>
            <person name="Tran Van P."/>
        </authorList>
    </citation>
    <scope>NUCLEOTIDE SEQUENCE</scope>
</reference>
<evidence type="ECO:0000256" key="6">
    <source>
        <dbReference type="ARBA" id="ARBA00022927"/>
    </source>
</evidence>
<evidence type="ECO:0000256" key="1">
    <source>
        <dbReference type="ARBA" id="ARBA00002269"/>
    </source>
</evidence>
<feature type="domain" description="Nmd3 N-terminal" evidence="9">
    <location>
        <begin position="19"/>
        <end position="247"/>
    </location>
</feature>
<dbReference type="EMBL" id="OE000759">
    <property type="protein sequence ID" value="CAD7454951.1"/>
    <property type="molecule type" value="Genomic_DNA"/>
</dbReference>
<keyword evidence="7 8" id="KW-0539">Nucleus</keyword>
<evidence type="ECO:0000256" key="4">
    <source>
        <dbReference type="ARBA" id="ARBA00022448"/>
    </source>
</evidence>
<evidence type="ECO:0000259" key="9">
    <source>
        <dbReference type="Pfam" id="PF04981"/>
    </source>
</evidence>
<protein>
    <recommendedName>
        <fullName evidence="3 8">60S ribosomal export protein NMD3</fullName>
    </recommendedName>
</protein>
<dbReference type="InterPro" id="IPR007064">
    <property type="entry name" value="Nmd3_N"/>
</dbReference>
<dbReference type="InterPro" id="IPR039768">
    <property type="entry name" value="Nmd3"/>
</dbReference>
<dbReference type="PANTHER" id="PTHR12746">
    <property type="entry name" value="NONSENSE-MEDIATED MRNA DECAY PROTEIN 3"/>
    <property type="match status" value="1"/>
</dbReference>
<evidence type="ECO:0000256" key="8">
    <source>
        <dbReference type="RuleBase" id="RU364108"/>
    </source>
</evidence>
<dbReference type="GO" id="GO:0005634">
    <property type="term" value="C:nucleus"/>
    <property type="evidence" value="ECO:0007669"/>
    <property type="project" value="UniProtKB-SubCell"/>
</dbReference>
<accession>A0A7R9IBT2</accession>
<evidence type="ECO:0000256" key="7">
    <source>
        <dbReference type="ARBA" id="ARBA00023242"/>
    </source>
</evidence>
<dbReference type="Pfam" id="PF04981">
    <property type="entry name" value="NMD3"/>
    <property type="match status" value="1"/>
</dbReference>
<evidence type="ECO:0000256" key="5">
    <source>
        <dbReference type="ARBA" id="ARBA00022490"/>
    </source>
</evidence>
<keyword evidence="5 8" id="KW-0963">Cytoplasm</keyword>
<feature type="domain" description="60S ribosomal export protein NMD3 OB-fold" evidence="10">
    <location>
        <begin position="314"/>
        <end position="410"/>
    </location>
</feature>
<dbReference type="Pfam" id="PF21192">
    <property type="entry name" value="OB_NMD3"/>
    <property type="match status" value="1"/>
</dbReference>
<dbReference type="GO" id="GO:0000055">
    <property type="term" value="P:ribosomal large subunit export from nucleus"/>
    <property type="evidence" value="ECO:0007669"/>
    <property type="project" value="TreeGrafter"/>
</dbReference>
<evidence type="ECO:0000256" key="3">
    <source>
        <dbReference type="ARBA" id="ARBA00017035"/>
    </source>
</evidence>
<organism evidence="12">
    <name type="scientific">Timema tahoe</name>
    <dbReference type="NCBI Taxonomy" id="61484"/>
    <lineage>
        <taxon>Eukaryota</taxon>
        <taxon>Metazoa</taxon>
        <taxon>Ecdysozoa</taxon>
        <taxon>Arthropoda</taxon>
        <taxon>Hexapoda</taxon>
        <taxon>Insecta</taxon>
        <taxon>Pterygota</taxon>
        <taxon>Neoptera</taxon>
        <taxon>Polyneoptera</taxon>
        <taxon>Phasmatodea</taxon>
        <taxon>Timematodea</taxon>
        <taxon>Timematoidea</taxon>
        <taxon>Timematidae</taxon>
        <taxon>Timema</taxon>
    </lineage>
</organism>
<dbReference type="GO" id="GO:0005737">
    <property type="term" value="C:cytoplasm"/>
    <property type="evidence" value="ECO:0007669"/>
    <property type="project" value="UniProtKB-SubCell"/>
</dbReference>
<dbReference type="InterPro" id="IPR048898">
    <property type="entry name" value="OB_NMD3"/>
</dbReference>
<keyword evidence="6 8" id="KW-0653">Protein transport</keyword>
<keyword evidence="4 8" id="KW-0813">Transport</keyword>
<evidence type="ECO:0000313" key="12">
    <source>
        <dbReference type="EMBL" id="CAD7454951.1"/>
    </source>
</evidence>
<name>A0A7R9IBT2_9NEOP</name>
<comment type="similarity">
    <text evidence="2 8">Belongs to the NMD3 family.</text>
</comment>
<comment type="subcellular location">
    <subcellularLocation>
        <location evidence="8">Cytoplasm</location>
    </subcellularLocation>
    <subcellularLocation>
        <location evidence="8">Nucleus</location>
    </subcellularLocation>
</comment>
<dbReference type="AlphaFoldDB" id="A0A7R9IBT2"/>
<feature type="domain" description="60S ribosomal export protein NMD3 SH3" evidence="11">
    <location>
        <begin position="251"/>
        <end position="297"/>
    </location>
</feature>
<evidence type="ECO:0000259" key="11">
    <source>
        <dbReference type="Pfam" id="PF21193"/>
    </source>
</evidence>
<dbReference type="GO" id="GO:0015031">
    <property type="term" value="P:protein transport"/>
    <property type="evidence" value="ECO:0007669"/>
    <property type="project" value="UniProtKB-KW"/>
</dbReference>
<dbReference type="PANTHER" id="PTHR12746:SF2">
    <property type="entry name" value="60S RIBOSOMAL EXPORT PROTEIN NMD3"/>
    <property type="match status" value="1"/>
</dbReference>
<gene>
    <name evidence="12" type="ORF">TTEB3V08_LOCUS3040</name>
</gene>
<dbReference type="Pfam" id="PF21193">
    <property type="entry name" value="NMD_SH3"/>
    <property type="match status" value="1"/>
</dbReference>
<evidence type="ECO:0000259" key="10">
    <source>
        <dbReference type="Pfam" id="PF21192"/>
    </source>
</evidence>
<comment type="function">
    <text evidence="1 8">Acts as an adapter for the XPO1/CRM1-mediated export of the 60S ribosomal subunit.</text>
</comment>